<dbReference type="GO" id="GO:0016020">
    <property type="term" value="C:membrane"/>
    <property type="evidence" value="ECO:0007669"/>
    <property type="project" value="UniProtKB-SubCell"/>
</dbReference>
<dbReference type="PANTHER" id="PTHR43066:SF26">
    <property type="entry name" value="RHOMBOID PROTEASE GLPG"/>
    <property type="match status" value="1"/>
</dbReference>
<evidence type="ECO:0000256" key="6">
    <source>
        <dbReference type="ARBA" id="ARBA00023136"/>
    </source>
</evidence>
<dbReference type="EMBL" id="FXYF01000004">
    <property type="protein sequence ID" value="SMX38679.1"/>
    <property type="molecule type" value="Genomic_DNA"/>
</dbReference>
<gene>
    <name evidence="9" type="primary">gluP</name>
    <name evidence="9" type="ORF">MAA8898_01665</name>
</gene>
<keyword evidence="10" id="KW-1185">Reference proteome</keyword>
<dbReference type="PANTHER" id="PTHR43066">
    <property type="entry name" value="RHOMBOID-RELATED PROTEIN"/>
    <property type="match status" value="1"/>
</dbReference>
<accession>A0A238K745</accession>
<feature type="transmembrane region" description="Helical" evidence="7">
    <location>
        <begin position="15"/>
        <end position="34"/>
    </location>
</feature>
<evidence type="ECO:0000259" key="8">
    <source>
        <dbReference type="Pfam" id="PF01694"/>
    </source>
</evidence>
<evidence type="ECO:0000313" key="10">
    <source>
        <dbReference type="Proteomes" id="UP000207598"/>
    </source>
</evidence>
<organism evidence="9 10">
    <name type="scientific">Maliponia aquimaris</name>
    <dbReference type="NCBI Taxonomy" id="1673631"/>
    <lineage>
        <taxon>Bacteria</taxon>
        <taxon>Pseudomonadati</taxon>
        <taxon>Pseudomonadota</taxon>
        <taxon>Alphaproteobacteria</taxon>
        <taxon>Rhodobacterales</taxon>
        <taxon>Paracoccaceae</taxon>
        <taxon>Maliponia</taxon>
    </lineage>
</organism>
<evidence type="ECO:0000313" key="9">
    <source>
        <dbReference type="EMBL" id="SMX38679.1"/>
    </source>
</evidence>
<feature type="transmembrane region" description="Helical" evidence="7">
    <location>
        <begin position="68"/>
        <end position="88"/>
    </location>
</feature>
<feature type="transmembrane region" description="Helical" evidence="7">
    <location>
        <begin position="191"/>
        <end position="212"/>
    </location>
</feature>
<dbReference type="Gene3D" id="1.20.1540.10">
    <property type="entry name" value="Rhomboid-like"/>
    <property type="match status" value="1"/>
</dbReference>
<evidence type="ECO:0000256" key="3">
    <source>
        <dbReference type="ARBA" id="ARBA00022519"/>
    </source>
</evidence>
<dbReference type="Proteomes" id="UP000207598">
    <property type="component" value="Unassembled WGS sequence"/>
</dbReference>
<keyword evidence="9" id="KW-0645">Protease</keyword>
<keyword evidence="5 7" id="KW-1133">Transmembrane helix</keyword>
<keyword evidence="2" id="KW-1003">Cell membrane</keyword>
<dbReference type="InterPro" id="IPR035952">
    <property type="entry name" value="Rhomboid-like_sf"/>
</dbReference>
<evidence type="ECO:0000256" key="5">
    <source>
        <dbReference type="ARBA" id="ARBA00022989"/>
    </source>
</evidence>
<dbReference type="OrthoDB" id="9813074at2"/>
<dbReference type="GO" id="GO:0006508">
    <property type="term" value="P:proteolysis"/>
    <property type="evidence" value="ECO:0007669"/>
    <property type="project" value="UniProtKB-KW"/>
</dbReference>
<dbReference type="InterPro" id="IPR022764">
    <property type="entry name" value="Peptidase_S54_rhomboid_dom"/>
</dbReference>
<dbReference type="RefSeq" id="WP_094020512.1">
    <property type="nucleotide sequence ID" value="NZ_FXYF01000004.1"/>
</dbReference>
<comment type="subcellular location">
    <subcellularLocation>
        <location evidence="1">Membrane</location>
        <topology evidence="1">Multi-pass membrane protein</topology>
    </subcellularLocation>
</comment>
<keyword evidence="4 7" id="KW-0812">Transmembrane</keyword>
<evidence type="ECO:0000256" key="2">
    <source>
        <dbReference type="ARBA" id="ARBA00022475"/>
    </source>
</evidence>
<evidence type="ECO:0000256" key="4">
    <source>
        <dbReference type="ARBA" id="ARBA00022692"/>
    </source>
</evidence>
<keyword evidence="6 7" id="KW-0472">Membrane</keyword>
<evidence type="ECO:0000256" key="1">
    <source>
        <dbReference type="ARBA" id="ARBA00004141"/>
    </source>
</evidence>
<name>A0A238K745_9RHOB</name>
<dbReference type="AlphaFoldDB" id="A0A238K745"/>
<protein>
    <submittedName>
        <fullName evidence="9">Rhomboid protease GluP</fullName>
        <ecNumber evidence="9">3.4.21.105</ecNumber>
    </submittedName>
</protein>
<reference evidence="9 10" key="1">
    <citation type="submission" date="2017-05" db="EMBL/GenBank/DDBJ databases">
        <authorList>
            <person name="Song R."/>
            <person name="Chenine A.L."/>
            <person name="Ruprecht R.M."/>
        </authorList>
    </citation>
    <scope>NUCLEOTIDE SEQUENCE [LARGE SCALE GENOMIC DNA]</scope>
    <source>
        <strain evidence="9 10">CECT 8898</strain>
    </source>
</reference>
<keyword evidence="3" id="KW-0997">Cell inner membrane</keyword>
<dbReference type="Pfam" id="PF01694">
    <property type="entry name" value="Rhomboid"/>
    <property type="match status" value="1"/>
</dbReference>
<feature type="transmembrane region" description="Helical" evidence="7">
    <location>
        <begin position="100"/>
        <end position="118"/>
    </location>
</feature>
<feature type="domain" description="Peptidase S54 rhomboid" evidence="8">
    <location>
        <begin position="62"/>
        <end position="210"/>
    </location>
</feature>
<sequence>MFPIRDHNPSGRTPFVTYALIAINVLVFVVTQYISRSPPALMTLYADFALVPRFLSEGFGYTGLVTSMFLHGGWMHILGNMLFLYIFGDNLEDEMGHGRFILFYLASGIGAGLIHWLSDPASNIPTVGASGAIAGVMGGYLLLFPRARVDVLLIIVVIFKVIPVPAWIMLVLWFGMQLFGGWSAPADEGGIAYWAHIGGFVIGLGLTVPVWLRRGGPRFWNRTDGHPPHPEKPYRFERSHIPRVTSRKSHSKVPRIRRK</sequence>
<dbReference type="FunFam" id="1.20.1540.10:FF:000027">
    <property type="entry name" value="Rhomboid family intramembrane serine protease"/>
    <property type="match status" value="1"/>
</dbReference>
<dbReference type="SUPFAM" id="SSF144091">
    <property type="entry name" value="Rhomboid-like"/>
    <property type="match status" value="1"/>
</dbReference>
<dbReference type="EC" id="3.4.21.105" evidence="9"/>
<keyword evidence="9" id="KW-0378">Hydrolase</keyword>
<proteinExistence type="predicted"/>
<feature type="transmembrane region" description="Helical" evidence="7">
    <location>
        <begin position="151"/>
        <end position="179"/>
    </location>
</feature>
<feature type="transmembrane region" description="Helical" evidence="7">
    <location>
        <begin position="124"/>
        <end position="144"/>
    </location>
</feature>
<dbReference type="GO" id="GO:0004252">
    <property type="term" value="F:serine-type endopeptidase activity"/>
    <property type="evidence" value="ECO:0007669"/>
    <property type="project" value="InterPro"/>
</dbReference>
<evidence type="ECO:0000256" key="7">
    <source>
        <dbReference type="SAM" id="Phobius"/>
    </source>
</evidence>